<dbReference type="InterPro" id="IPR000594">
    <property type="entry name" value="ThiF_NAD_FAD-bd"/>
</dbReference>
<sequence>MTASSTTTPVSFQEQKFDRQLRLWGSDGQTSIERAHVVLLGVTSVGCEVLKNMILPNLGSFSVVDNATVQQSHLGSNFFLNPEDLGSTIAPSAVRGLSELNSASQGLSFIEDPNVWARETLLTKKKADNSAEDNWAVADALLPKLPGASLILLCTSRVDEATFVDLSRAVENTNRTLPTTLKQVLKNMILPNLGSFSVVDNATVQQIHLGSNFFLNPEDLGSTIAPSAVRGLSELNSASQGLSFIEDPNVWARETLLTKKKADNSAEDNWAVADALLPKLPGASLILLCTSRVDEATFVDLSRAVENTNRTLPTTLKHGTSTKSTRAEEANSASFLPLHARCVLVRVDVCGLVGVVRVQAGPPSRFVVHTHPDPETVVRDLGSLTPFPALKEWFDAHDPTDDNKYGSEEQWGEHGHIPWPCIVYHALRLQRQELGDELWVPKVSKDYSTLRNVITNKIIRRKVPPQESLMQALHECTLTLDVSRRLHRDLAQLLQDPRAVNGPDSVRDELYWFYLHALVVFRQRHDGAMPLSGAVPDMASTPEWFVELQGIYRAEADANAHEIFEIVNARLHDVLAKNSSSECSASDDTTSSWAAWAACGGKTVEALMQLAREVCRNVWTLSLVTFSNIAEELDHHRAVSIVGGSSSDGGAATAWYRVWRASLTFRQLHNGRHPGESVAAAAAGGGGGLQPSSQNEEEDGADDDELVTTTSRLEFLSAAQQDSDVAELRRIVSAQQQQQSNSSGGEASNDGSKEEEDSIERCAREYVRYGGGEINAVASIVGAVAAQESIKLLQQRRVPVADALVFDGNAVCGFATIRIKGN</sequence>
<accession>A0A0S4JRQ2</accession>
<dbReference type="Proteomes" id="UP000051952">
    <property type="component" value="Unassembled WGS sequence"/>
</dbReference>
<reference evidence="4" key="1">
    <citation type="submission" date="2015-09" db="EMBL/GenBank/DDBJ databases">
        <authorList>
            <consortium name="Pathogen Informatics"/>
        </authorList>
    </citation>
    <scope>NUCLEOTIDE SEQUENCE [LARGE SCALE GENOMIC DNA]</scope>
    <source>
        <strain evidence="4">Lake Konstanz</strain>
    </source>
</reference>
<evidence type="ECO:0000259" key="2">
    <source>
        <dbReference type="Pfam" id="PF00899"/>
    </source>
</evidence>
<name>A0A0S4JRQ2_BODSA</name>
<feature type="region of interest" description="Disordered" evidence="1">
    <location>
        <begin position="676"/>
        <end position="704"/>
    </location>
</feature>
<feature type="compositionally biased region" description="Low complexity" evidence="1">
    <location>
        <begin position="733"/>
        <end position="749"/>
    </location>
</feature>
<dbReference type="VEuPathDB" id="TriTrypDB:BSAL_35380"/>
<dbReference type="OrthoDB" id="1708823at2759"/>
<dbReference type="InterPro" id="IPR045886">
    <property type="entry name" value="ThiF/MoeB/HesA"/>
</dbReference>
<keyword evidence="4" id="KW-1185">Reference proteome</keyword>
<feature type="region of interest" description="Disordered" evidence="1">
    <location>
        <begin position="733"/>
        <end position="759"/>
    </location>
</feature>
<protein>
    <recommendedName>
        <fullName evidence="2">THIF-type NAD/FAD binding fold domain-containing protein</fullName>
    </recommendedName>
</protein>
<dbReference type="PANTHER" id="PTHR10953">
    <property type="entry name" value="UBIQUITIN-ACTIVATING ENZYME E1"/>
    <property type="match status" value="1"/>
</dbReference>
<evidence type="ECO:0000313" key="4">
    <source>
        <dbReference type="Proteomes" id="UP000051952"/>
    </source>
</evidence>
<dbReference type="Pfam" id="PF00899">
    <property type="entry name" value="ThiF"/>
    <property type="match status" value="1"/>
</dbReference>
<dbReference type="GO" id="GO:0005737">
    <property type="term" value="C:cytoplasm"/>
    <property type="evidence" value="ECO:0007669"/>
    <property type="project" value="TreeGrafter"/>
</dbReference>
<gene>
    <name evidence="3" type="ORF">BSAL_35380</name>
</gene>
<evidence type="ECO:0000313" key="3">
    <source>
        <dbReference type="EMBL" id="CUG92064.1"/>
    </source>
</evidence>
<feature type="compositionally biased region" description="Acidic residues" evidence="1">
    <location>
        <begin position="695"/>
        <end position="704"/>
    </location>
</feature>
<dbReference type="Gene3D" id="3.40.50.12550">
    <property type="entry name" value="Ubiquitin-activating enzyme E1, inactive adenylation domain, subdomain 2"/>
    <property type="match status" value="1"/>
</dbReference>
<dbReference type="Gene3D" id="3.40.50.720">
    <property type="entry name" value="NAD(P)-binding Rossmann-like Domain"/>
    <property type="match status" value="2"/>
</dbReference>
<dbReference type="AlphaFoldDB" id="A0A0S4JRQ2"/>
<evidence type="ECO:0000256" key="1">
    <source>
        <dbReference type="SAM" id="MobiDB-lite"/>
    </source>
</evidence>
<dbReference type="OMA" id="CTAKLNR"/>
<dbReference type="InterPro" id="IPR035985">
    <property type="entry name" value="Ubiquitin-activating_enz"/>
</dbReference>
<dbReference type="GO" id="GO:0019781">
    <property type="term" value="F:NEDD8 activating enzyme activity"/>
    <property type="evidence" value="ECO:0007669"/>
    <property type="project" value="TreeGrafter"/>
</dbReference>
<proteinExistence type="predicted"/>
<dbReference type="SUPFAM" id="SSF69572">
    <property type="entry name" value="Activating enzymes of the ubiquitin-like proteins"/>
    <property type="match status" value="2"/>
</dbReference>
<organism evidence="3 4">
    <name type="scientific">Bodo saltans</name>
    <name type="common">Flagellated protozoan</name>
    <dbReference type="NCBI Taxonomy" id="75058"/>
    <lineage>
        <taxon>Eukaryota</taxon>
        <taxon>Discoba</taxon>
        <taxon>Euglenozoa</taxon>
        <taxon>Kinetoplastea</taxon>
        <taxon>Metakinetoplastina</taxon>
        <taxon>Eubodonida</taxon>
        <taxon>Bodonidae</taxon>
        <taxon>Bodo</taxon>
    </lineage>
</organism>
<dbReference type="PANTHER" id="PTHR10953:SF29">
    <property type="entry name" value="NEDD8-ACTIVATING ENZYME E1 REGULATORY SUBUNIT"/>
    <property type="match status" value="1"/>
</dbReference>
<dbReference type="GO" id="GO:0045116">
    <property type="term" value="P:protein neddylation"/>
    <property type="evidence" value="ECO:0007669"/>
    <property type="project" value="TreeGrafter"/>
</dbReference>
<dbReference type="EMBL" id="CYKH01001997">
    <property type="protein sequence ID" value="CUG92064.1"/>
    <property type="molecule type" value="Genomic_DNA"/>
</dbReference>
<feature type="domain" description="THIF-type NAD/FAD binding fold" evidence="2">
    <location>
        <begin position="18"/>
        <end position="105"/>
    </location>
</feature>